<dbReference type="InterPro" id="IPR011527">
    <property type="entry name" value="ABC1_TM_dom"/>
</dbReference>
<name>A0A5C6RT46_9BACT</name>
<feature type="domain" description="ABC transporter" evidence="6">
    <location>
        <begin position="341"/>
        <end position="576"/>
    </location>
</feature>
<feature type="transmembrane region" description="Helical" evidence="5">
    <location>
        <begin position="51"/>
        <end position="74"/>
    </location>
</feature>
<dbReference type="Pfam" id="PF00005">
    <property type="entry name" value="ABC_tran"/>
    <property type="match status" value="1"/>
</dbReference>
<dbReference type="InterPro" id="IPR036640">
    <property type="entry name" value="ABC1_TM_sf"/>
</dbReference>
<dbReference type="RefSeq" id="WP_147166787.1">
    <property type="nucleotide sequence ID" value="NZ_VOOR01000011.1"/>
</dbReference>
<dbReference type="GO" id="GO:0016887">
    <property type="term" value="F:ATP hydrolysis activity"/>
    <property type="evidence" value="ECO:0007669"/>
    <property type="project" value="InterPro"/>
</dbReference>
<evidence type="ECO:0000259" key="6">
    <source>
        <dbReference type="PROSITE" id="PS50893"/>
    </source>
</evidence>
<evidence type="ECO:0000313" key="9">
    <source>
        <dbReference type="Proteomes" id="UP000321580"/>
    </source>
</evidence>
<reference evidence="8 9" key="1">
    <citation type="submission" date="2019-08" db="EMBL/GenBank/DDBJ databases">
        <title>Genome of Phaeodactylibacter luteus.</title>
        <authorList>
            <person name="Bowman J.P."/>
        </authorList>
    </citation>
    <scope>NUCLEOTIDE SEQUENCE [LARGE SCALE GENOMIC DNA]</scope>
    <source>
        <strain evidence="8 9">KCTC 42180</strain>
    </source>
</reference>
<feature type="transmembrane region" description="Helical" evidence="5">
    <location>
        <begin position="162"/>
        <end position="181"/>
    </location>
</feature>
<dbReference type="EMBL" id="VOOR01000011">
    <property type="protein sequence ID" value="TXB64492.1"/>
    <property type="molecule type" value="Genomic_DNA"/>
</dbReference>
<evidence type="ECO:0000313" key="8">
    <source>
        <dbReference type="EMBL" id="TXB64492.1"/>
    </source>
</evidence>
<protein>
    <submittedName>
        <fullName evidence="8">ATP-binding cassette domain-containing protein</fullName>
    </submittedName>
</protein>
<dbReference type="OrthoDB" id="311344at2"/>
<dbReference type="Pfam" id="PF00664">
    <property type="entry name" value="ABC_membrane"/>
    <property type="match status" value="1"/>
</dbReference>
<evidence type="ECO:0000256" key="1">
    <source>
        <dbReference type="ARBA" id="ARBA00004651"/>
    </source>
</evidence>
<dbReference type="PANTHER" id="PTHR43394:SF4">
    <property type="entry name" value="TOXIN SECRETION ABC TRANSPORTER ATP-BINDING PROTEIN"/>
    <property type="match status" value="1"/>
</dbReference>
<dbReference type="GO" id="GO:0015421">
    <property type="term" value="F:ABC-type oligopeptide transporter activity"/>
    <property type="evidence" value="ECO:0007669"/>
    <property type="project" value="TreeGrafter"/>
</dbReference>
<evidence type="ECO:0000256" key="3">
    <source>
        <dbReference type="ARBA" id="ARBA00022989"/>
    </source>
</evidence>
<dbReference type="InterPro" id="IPR027417">
    <property type="entry name" value="P-loop_NTPase"/>
</dbReference>
<dbReference type="AlphaFoldDB" id="A0A5C6RT46"/>
<dbReference type="SUPFAM" id="SSF52540">
    <property type="entry name" value="P-loop containing nucleoside triphosphate hydrolases"/>
    <property type="match status" value="1"/>
</dbReference>
<dbReference type="PROSITE" id="PS50929">
    <property type="entry name" value="ABC_TM1F"/>
    <property type="match status" value="1"/>
</dbReference>
<feature type="domain" description="ABC transmembrane type-1" evidence="7">
    <location>
        <begin position="29"/>
        <end position="306"/>
    </location>
</feature>
<dbReference type="Gene3D" id="1.20.1560.10">
    <property type="entry name" value="ABC transporter type 1, transmembrane domain"/>
    <property type="match status" value="1"/>
</dbReference>
<evidence type="ECO:0000256" key="2">
    <source>
        <dbReference type="ARBA" id="ARBA00022692"/>
    </source>
</evidence>
<comment type="caution">
    <text evidence="8">The sequence shown here is derived from an EMBL/GenBank/DDBJ whole genome shotgun (WGS) entry which is preliminary data.</text>
</comment>
<dbReference type="Gene3D" id="3.40.50.300">
    <property type="entry name" value="P-loop containing nucleotide triphosphate hydrolases"/>
    <property type="match status" value="1"/>
</dbReference>
<evidence type="ECO:0000256" key="5">
    <source>
        <dbReference type="SAM" id="Phobius"/>
    </source>
</evidence>
<keyword evidence="2 5" id="KW-0812">Transmembrane</keyword>
<feature type="transmembrane region" description="Helical" evidence="5">
    <location>
        <begin position="25"/>
        <end position="45"/>
    </location>
</feature>
<dbReference type="PANTHER" id="PTHR43394">
    <property type="entry name" value="ATP-DEPENDENT PERMEASE MDL1, MITOCHONDRIAL"/>
    <property type="match status" value="1"/>
</dbReference>
<dbReference type="SUPFAM" id="SSF90123">
    <property type="entry name" value="ABC transporter transmembrane region"/>
    <property type="match status" value="1"/>
</dbReference>
<evidence type="ECO:0000259" key="7">
    <source>
        <dbReference type="PROSITE" id="PS50929"/>
    </source>
</evidence>
<keyword evidence="3 5" id="KW-1133">Transmembrane helix</keyword>
<proteinExistence type="predicted"/>
<accession>A0A5C6RT46</accession>
<dbReference type="InterPro" id="IPR039421">
    <property type="entry name" value="Type_1_exporter"/>
</dbReference>
<keyword evidence="9" id="KW-1185">Reference proteome</keyword>
<evidence type="ECO:0000256" key="4">
    <source>
        <dbReference type="ARBA" id="ARBA00023136"/>
    </source>
</evidence>
<dbReference type="InterPro" id="IPR003439">
    <property type="entry name" value="ABC_transporter-like_ATP-bd"/>
</dbReference>
<keyword evidence="4 5" id="KW-0472">Membrane</keyword>
<dbReference type="GO" id="GO:0005886">
    <property type="term" value="C:plasma membrane"/>
    <property type="evidence" value="ECO:0007669"/>
    <property type="project" value="UniProtKB-SubCell"/>
</dbReference>
<dbReference type="GO" id="GO:0005524">
    <property type="term" value="F:ATP binding"/>
    <property type="evidence" value="ECO:0007669"/>
    <property type="project" value="UniProtKB-KW"/>
</dbReference>
<sequence length="596" mass="66444">MADYNSSRPLQRFFKLLELDKKDITYIYIYAILAGLITLSLPLGIQAVIGLIAGGAISTSLIVLVAIVTLGTTLSGVLKVMQLTVTETIQRRIFARSAFDFAYRIPRIKLDEVVRFYPPELVNRFFDTLSVQKGLPKILIDTSTAVLQILFGLILISFYHPFFVFFGLALVFIMFWVFRLTGPGGLKTSLKESKYKYEVAYWLEEVARAMNTFKLSGGTSFSLNKTDGLVCNYLDARKDHFKVLVNQYSAIVAFKAVITAALLFLGAYLVIQNQINIGQFVAAEIVVILVLNSVEKLILTMDTIYDVLTGLEKLGAVVDLPIEGEEGTRFEQIDTGTGIEVTLENLQFRFADATKNTLDNLSLSIKPNERICIAGYNGSGKSTLLQIMAGLYTDFRGAISFNGYPMQNLNIHTLRQQIGDYSAQEDIFRGTILENITFSCPDVPMKEVVRISKQIGLSPYIDRLPDGYGTMLLPEGSNVPQSVRTRIILARCIISKPRMLAVEGFFYGIEQQDREMISDFLTSQEHNWTMITVTDDPVLASRCDRIIIMKDGKIVEQGDFKSVAQGMHFKQVFTCVNSVISENGQLKQSTASQSGS</sequence>
<dbReference type="Proteomes" id="UP000321580">
    <property type="component" value="Unassembled WGS sequence"/>
</dbReference>
<organism evidence="8 9">
    <name type="scientific">Phaeodactylibacter luteus</name>
    <dbReference type="NCBI Taxonomy" id="1564516"/>
    <lineage>
        <taxon>Bacteria</taxon>
        <taxon>Pseudomonadati</taxon>
        <taxon>Bacteroidota</taxon>
        <taxon>Saprospiria</taxon>
        <taxon>Saprospirales</taxon>
        <taxon>Haliscomenobacteraceae</taxon>
        <taxon>Phaeodactylibacter</taxon>
    </lineage>
</organism>
<comment type="subcellular location">
    <subcellularLocation>
        <location evidence="1">Cell membrane</location>
        <topology evidence="1">Multi-pass membrane protein</topology>
    </subcellularLocation>
</comment>
<gene>
    <name evidence="8" type="ORF">FRY97_07300</name>
</gene>
<dbReference type="PROSITE" id="PS50893">
    <property type="entry name" value="ABC_TRANSPORTER_2"/>
    <property type="match status" value="1"/>
</dbReference>
<keyword evidence="8" id="KW-0067">ATP-binding</keyword>
<keyword evidence="8" id="KW-0547">Nucleotide-binding</keyword>
<feature type="transmembrane region" description="Helical" evidence="5">
    <location>
        <begin position="248"/>
        <end position="271"/>
    </location>
</feature>